<evidence type="ECO:0000313" key="2">
    <source>
        <dbReference type="EMBL" id="GHC72847.1"/>
    </source>
</evidence>
<feature type="domain" description="RES" evidence="1">
    <location>
        <begin position="47"/>
        <end position="184"/>
    </location>
</feature>
<sequence length="229" mass="25739">MEAQHRVSTLKLVDTLAEQVLLEELLETAKPAVPEPCAHLDYLLSTPFRYAPYPYGSRFRRAGFTEGVFYAAERVETALAEMAFYRLLFYAESPETPWPANPAEYTAFAVALATKTTLDLTKGSLSRDAVAWTNLTDYAACQALADAAREAGTWIILYRSVRDPEAGKNIAVLNCAAFSEPKAVERQSWRIHLSPSGVRALRDFPERGLDFSREIFVSDPRLADIRWER</sequence>
<dbReference type="EMBL" id="BMZO01000006">
    <property type="protein sequence ID" value="GHC72847.1"/>
    <property type="molecule type" value="Genomic_DNA"/>
</dbReference>
<dbReference type="AlphaFoldDB" id="A0A8J3GIL1"/>
<proteinExistence type="predicted"/>
<reference evidence="2" key="1">
    <citation type="journal article" date="2014" name="Int. J. Syst. Evol. Microbiol.">
        <title>Complete genome sequence of Corynebacterium casei LMG S-19264T (=DSM 44701T), isolated from a smear-ripened cheese.</title>
        <authorList>
            <consortium name="US DOE Joint Genome Institute (JGI-PGF)"/>
            <person name="Walter F."/>
            <person name="Albersmeier A."/>
            <person name="Kalinowski J."/>
            <person name="Ruckert C."/>
        </authorList>
    </citation>
    <scope>NUCLEOTIDE SEQUENCE</scope>
    <source>
        <strain evidence="2">KCTC 42097</strain>
    </source>
</reference>
<dbReference type="Proteomes" id="UP000641137">
    <property type="component" value="Unassembled WGS sequence"/>
</dbReference>
<dbReference type="InterPro" id="IPR014914">
    <property type="entry name" value="RES_dom"/>
</dbReference>
<dbReference type="SMART" id="SM00953">
    <property type="entry name" value="RES"/>
    <property type="match status" value="1"/>
</dbReference>
<comment type="caution">
    <text evidence="2">The sequence shown here is derived from an EMBL/GenBank/DDBJ whole genome shotgun (WGS) entry which is preliminary data.</text>
</comment>
<organism evidence="2 3">
    <name type="scientific">Limoniibacter endophyticus</name>
    <dbReference type="NCBI Taxonomy" id="1565040"/>
    <lineage>
        <taxon>Bacteria</taxon>
        <taxon>Pseudomonadati</taxon>
        <taxon>Pseudomonadota</taxon>
        <taxon>Alphaproteobacteria</taxon>
        <taxon>Hyphomicrobiales</taxon>
        <taxon>Bartonellaceae</taxon>
        <taxon>Limoniibacter</taxon>
    </lineage>
</organism>
<accession>A0A8J3GIL1</accession>
<evidence type="ECO:0000313" key="3">
    <source>
        <dbReference type="Proteomes" id="UP000641137"/>
    </source>
</evidence>
<protein>
    <recommendedName>
        <fullName evidence="1">RES domain-containing protein</fullName>
    </recommendedName>
</protein>
<keyword evidence="3" id="KW-1185">Reference proteome</keyword>
<name>A0A8J3GIL1_9HYPH</name>
<reference evidence="2" key="2">
    <citation type="submission" date="2020-09" db="EMBL/GenBank/DDBJ databases">
        <authorList>
            <person name="Sun Q."/>
            <person name="Kim S."/>
        </authorList>
    </citation>
    <scope>NUCLEOTIDE SEQUENCE</scope>
    <source>
        <strain evidence="2">KCTC 42097</strain>
    </source>
</reference>
<gene>
    <name evidence="2" type="ORF">GCM10010136_20850</name>
</gene>
<dbReference type="Pfam" id="PF08808">
    <property type="entry name" value="RES"/>
    <property type="match status" value="1"/>
</dbReference>
<evidence type="ECO:0000259" key="1">
    <source>
        <dbReference type="SMART" id="SM00953"/>
    </source>
</evidence>